<reference evidence="7 8" key="1">
    <citation type="submission" date="2023-03" db="EMBL/GenBank/DDBJ databases">
        <title>WGS of Gossypium arboreum.</title>
        <authorList>
            <person name="Yu D."/>
        </authorList>
    </citation>
    <scope>NUCLEOTIDE SEQUENCE [LARGE SCALE GENOMIC DNA]</scope>
    <source>
        <tissue evidence="7">Leaf</tissue>
    </source>
</reference>
<gene>
    <name evidence="7" type="ORF">PVK06_021833</name>
</gene>
<evidence type="ECO:0000313" key="8">
    <source>
        <dbReference type="Proteomes" id="UP001358586"/>
    </source>
</evidence>
<name>A0ABR0PRN8_GOSAR</name>
<feature type="transmembrane region" description="Helical" evidence="5">
    <location>
        <begin position="20"/>
        <end position="47"/>
    </location>
</feature>
<feature type="domain" description="NFD4 C-terminal" evidence="6">
    <location>
        <begin position="1"/>
        <end position="79"/>
    </location>
</feature>
<evidence type="ECO:0000256" key="3">
    <source>
        <dbReference type="ARBA" id="ARBA00022989"/>
    </source>
</evidence>
<dbReference type="InterPro" id="IPR056555">
    <property type="entry name" value="NFD4_C"/>
</dbReference>
<comment type="caution">
    <text evidence="7">The sequence shown here is derived from an EMBL/GenBank/DDBJ whole genome shotgun (WGS) entry which is preliminary data.</text>
</comment>
<evidence type="ECO:0000256" key="4">
    <source>
        <dbReference type="ARBA" id="ARBA00023136"/>
    </source>
</evidence>
<organism evidence="7 8">
    <name type="scientific">Gossypium arboreum</name>
    <name type="common">Tree cotton</name>
    <name type="synonym">Gossypium nanking</name>
    <dbReference type="NCBI Taxonomy" id="29729"/>
    <lineage>
        <taxon>Eukaryota</taxon>
        <taxon>Viridiplantae</taxon>
        <taxon>Streptophyta</taxon>
        <taxon>Embryophyta</taxon>
        <taxon>Tracheophyta</taxon>
        <taxon>Spermatophyta</taxon>
        <taxon>Magnoliopsida</taxon>
        <taxon>eudicotyledons</taxon>
        <taxon>Gunneridae</taxon>
        <taxon>Pentapetalae</taxon>
        <taxon>rosids</taxon>
        <taxon>malvids</taxon>
        <taxon>Malvales</taxon>
        <taxon>Malvaceae</taxon>
        <taxon>Malvoideae</taxon>
        <taxon>Gossypium</taxon>
    </lineage>
</organism>
<keyword evidence="3 5" id="KW-1133">Transmembrane helix</keyword>
<dbReference type="EMBL" id="JARKNE010000006">
    <property type="protein sequence ID" value="KAK5826900.1"/>
    <property type="molecule type" value="Genomic_DNA"/>
</dbReference>
<evidence type="ECO:0000256" key="2">
    <source>
        <dbReference type="ARBA" id="ARBA00022692"/>
    </source>
</evidence>
<dbReference type="SUPFAM" id="SSF103473">
    <property type="entry name" value="MFS general substrate transporter"/>
    <property type="match status" value="1"/>
</dbReference>
<keyword evidence="4 5" id="KW-0472">Membrane</keyword>
<protein>
    <recommendedName>
        <fullName evidence="6">NFD4 C-terminal domain-containing protein</fullName>
    </recommendedName>
</protein>
<accession>A0ABR0PRN8</accession>
<feature type="transmembrane region" description="Helical" evidence="5">
    <location>
        <begin position="59"/>
        <end position="78"/>
    </location>
</feature>
<evidence type="ECO:0000256" key="1">
    <source>
        <dbReference type="ARBA" id="ARBA00004141"/>
    </source>
</evidence>
<evidence type="ECO:0000259" key="6">
    <source>
        <dbReference type="Pfam" id="PF23262"/>
    </source>
</evidence>
<dbReference type="Pfam" id="PF23262">
    <property type="entry name" value="NFD4_C"/>
    <property type="match status" value="1"/>
</dbReference>
<dbReference type="PANTHER" id="PTHR21576">
    <property type="entry name" value="UNCHARACTERIZED NODULIN-LIKE PROTEIN"/>
    <property type="match status" value="1"/>
</dbReference>
<evidence type="ECO:0000256" key="5">
    <source>
        <dbReference type="SAM" id="Phobius"/>
    </source>
</evidence>
<dbReference type="PANTHER" id="PTHR21576:SF11">
    <property type="entry name" value="MAJOR FACILITATOR SUPERFAMILY PROTEIN"/>
    <property type="match status" value="1"/>
</dbReference>
<evidence type="ECO:0000313" key="7">
    <source>
        <dbReference type="EMBL" id="KAK5826900.1"/>
    </source>
</evidence>
<sequence>MVPTGAAFFLLLVNDNTVLWLYISTATTGMCTGAITSISVSLMTELLGTKNFGVNHNVLVVNIPIGSFLFGYLAAIVYH</sequence>
<dbReference type="Proteomes" id="UP001358586">
    <property type="component" value="Chromosome 6"/>
</dbReference>
<keyword evidence="2 5" id="KW-0812">Transmembrane</keyword>
<comment type="subcellular location">
    <subcellularLocation>
        <location evidence="1">Membrane</location>
        <topology evidence="1">Multi-pass membrane protein</topology>
    </subcellularLocation>
</comment>
<dbReference type="InterPro" id="IPR036259">
    <property type="entry name" value="MFS_trans_sf"/>
</dbReference>
<keyword evidence="8" id="KW-1185">Reference proteome</keyword>
<proteinExistence type="predicted"/>